<dbReference type="Proteomes" id="UP000298416">
    <property type="component" value="Unassembled WGS sequence"/>
</dbReference>
<evidence type="ECO:0000313" key="5">
    <source>
        <dbReference type="Proteomes" id="UP000298416"/>
    </source>
</evidence>
<comment type="similarity">
    <text evidence="1">Belongs to the PPR family. P subfamily.</text>
</comment>
<dbReference type="AlphaFoldDB" id="A0A8X9A5Y7"/>
<name>A0A8X9A5Y7_SALSN</name>
<dbReference type="InterPro" id="IPR002885">
    <property type="entry name" value="PPR_rpt"/>
</dbReference>
<evidence type="ECO:0000256" key="1">
    <source>
        <dbReference type="ARBA" id="ARBA00007626"/>
    </source>
</evidence>
<dbReference type="PROSITE" id="PS51375">
    <property type="entry name" value="PPR"/>
    <property type="match status" value="3"/>
</dbReference>
<dbReference type="Pfam" id="PF13041">
    <property type="entry name" value="PPR_2"/>
    <property type="match status" value="1"/>
</dbReference>
<keyword evidence="2" id="KW-0677">Repeat</keyword>
<dbReference type="InterPro" id="IPR011990">
    <property type="entry name" value="TPR-like_helical_dom_sf"/>
</dbReference>
<reference evidence="4" key="2">
    <citation type="submission" date="2020-08" db="EMBL/GenBank/DDBJ databases">
        <title>Plant Genome Project.</title>
        <authorList>
            <person name="Zhang R.-G."/>
        </authorList>
    </citation>
    <scope>NUCLEOTIDE SEQUENCE</scope>
    <source>
        <strain evidence="4">Huo1</strain>
        <tissue evidence="4">Leaf</tissue>
    </source>
</reference>
<accession>A0A8X9A5Y7</accession>
<feature type="repeat" description="PPR" evidence="3">
    <location>
        <begin position="43"/>
        <end position="77"/>
    </location>
</feature>
<proteinExistence type="inferred from homology"/>
<organism evidence="4">
    <name type="scientific">Salvia splendens</name>
    <name type="common">Scarlet sage</name>
    <dbReference type="NCBI Taxonomy" id="180675"/>
    <lineage>
        <taxon>Eukaryota</taxon>
        <taxon>Viridiplantae</taxon>
        <taxon>Streptophyta</taxon>
        <taxon>Embryophyta</taxon>
        <taxon>Tracheophyta</taxon>
        <taxon>Spermatophyta</taxon>
        <taxon>Magnoliopsida</taxon>
        <taxon>eudicotyledons</taxon>
        <taxon>Gunneridae</taxon>
        <taxon>Pentapetalae</taxon>
        <taxon>asterids</taxon>
        <taxon>lamiids</taxon>
        <taxon>Lamiales</taxon>
        <taxon>Lamiaceae</taxon>
        <taxon>Nepetoideae</taxon>
        <taxon>Mentheae</taxon>
        <taxon>Salviinae</taxon>
        <taxon>Salvia</taxon>
        <taxon>Salvia subgen. Calosphace</taxon>
        <taxon>core Calosphace</taxon>
    </lineage>
</organism>
<gene>
    <name evidence="4" type="ORF">SASPL_108153</name>
</gene>
<keyword evidence="5" id="KW-1185">Reference proteome</keyword>
<dbReference type="EMBL" id="PNBA02000003">
    <property type="protein sequence ID" value="KAG6430092.1"/>
    <property type="molecule type" value="Genomic_DNA"/>
</dbReference>
<reference evidence="4" key="1">
    <citation type="submission" date="2018-01" db="EMBL/GenBank/DDBJ databases">
        <authorList>
            <person name="Mao J.F."/>
        </authorList>
    </citation>
    <scope>NUCLEOTIDE SEQUENCE</scope>
    <source>
        <strain evidence="4">Huo1</strain>
        <tissue evidence="4">Leaf</tissue>
    </source>
</reference>
<comment type="caution">
    <text evidence="4">The sequence shown here is derived from an EMBL/GenBank/DDBJ whole genome shotgun (WGS) entry which is preliminary data.</text>
</comment>
<dbReference type="Gene3D" id="1.25.40.10">
    <property type="entry name" value="Tetratricopeptide repeat domain"/>
    <property type="match status" value="2"/>
</dbReference>
<feature type="repeat" description="PPR" evidence="3">
    <location>
        <begin position="156"/>
        <end position="190"/>
    </location>
</feature>
<dbReference type="PANTHER" id="PTHR47941">
    <property type="entry name" value="PENTATRICOPEPTIDE REPEAT-CONTAINING PROTEIN 3, MITOCHONDRIAL"/>
    <property type="match status" value="1"/>
</dbReference>
<protein>
    <recommendedName>
        <fullName evidence="6">Pentatricopeptide repeat domain-containing protein 1</fullName>
    </recommendedName>
</protein>
<dbReference type="NCBIfam" id="TIGR00756">
    <property type="entry name" value="PPR"/>
    <property type="match status" value="2"/>
</dbReference>
<evidence type="ECO:0008006" key="6">
    <source>
        <dbReference type="Google" id="ProtNLM"/>
    </source>
</evidence>
<sequence>MRGKGMLNIETFCIIMRKYVQAQKVDEAVYTFNITKKYYLPPNLAAFNGLLSTLYKSKNVRKAPEIFDTMKNDQFCPDSKSYSILVEGWGRAPNLPKAREIFNEIFDSGGKPDIVTYGIMVDILCKARHTDEAVGNRIEDGNDTFLQMEKNGMKVDVAVYNSLINAFCKVSKFENAYKVVDEMDKKGGADEAFKVFWKLSRVCEPDADTYSMMIKMFYEKDELDVAHKGEASGACVLMKEMMERGIRPGRHTFEKLRKLLVKEEMEDIAEFLPAKMYLLVKEPLCDWMYDCLLNVVLKEITLLFLLEVAHI</sequence>
<evidence type="ECO:0000313" key="4">
    <source>
        <dbReference type="EMBL" id="KAG6430092.1"/>
    </source>
</evidence>
<evidence type="ECO:0000256" key="2">
    <source>
        <dbReference type="ARBA" id="ARBA00022737"/>
    </source>
</evidence>
<evidence type="ECO:0000256" key="3">
    <source>
        <dbReference type="PROSITE-ProRule" id="PRU00708"/>
    </source>
</evidence>
<feature type="repeat" description="PPR" evidence="3">
    <location>
        <begin position="78"/>
        <end position="112"/>
    </location>
</feature>
<dbReference type="Pfam" id="PF12854">
    <property type="entry name" value="PPR_1"/>
    <property type="match status" value="2"/>
</dbReference>